<evidence type="ECO:0008006" key="3">
    <source>
        <dbReference type="Google" id="ProtNLM"/>
    </source>
</evidence>
<reference evidence="1 2" key="1">
    <citation type="submission" date="2018-02" db="EMBL/GenBank/DDBJ databases">
        <title>The draft genome of Sphingobacterium gobiense H7.</title>
        <authorList>
            <person name="Li L."/>
            <person name="Liu L."/>
            <person name="Zhang X."/>
            <person name="Wang T."/>
            <person name="Liang L."/>
        </authorList>
    </citation>
    <scope>NUCLEOTIDE SEQUENCE [LARGE SCALE GENOMIC DNA]</scope>
    <source>
        <strain evidence="1 2">ACCC 05757</strain>
    </source>
</reference>
<protein>
    <recommendedName>
        <fullName evidence="3">DUF4374 domain-containing protein</fullName>
    </recommendedName>
</protein>
<dbReference type="AlphaFoldDB" id="A0A2S9JI64"/>
<evidence type="ECO:0000313" key="2">
    <source>
        <dbReference type="Proteomes" id="UP000238642"/>
    </source>
</evidence>
<evidence type="ECO:0000313" key="1">
    <source>
        <dbReference type="EMBL" id="PRD52697.1"/>
    </source>
</evidence>
<dbReference type="RefSeq" id="WP_105727207.1">
    <property type="nucleotide sequence ID" value="NZ_PVBS01000003.1"/>
</dbReference>
<accession>A0A2S9JI64</accession>
<name>A0A2S9JI64_9SPHI</name>
<gene>
    <name evidence="1" type="ORF">C5749_15875</name>
</gene>
<organism evidence="1 2">
    <name type="scientific">Sphingobacterium gobiense</name>
    <dbReference type="NCBI Taxonomy" id="1382456"/>
    <lineage>
        <taxon>Bacteria</taxon>
        <taxon>Pseudomonadati</taxon>
        <taxon>Bacteroidota</taxon>
        <taxon>Sphingobacteriia</taxon>
        <taxon>Sphingobacteriales</taxon>
        <taxon>Sphingobacteriaceae</taxon>
        <taxon>Sphingobacterium</taxon>
    </lineage>
</organism>
<dbReference type="OrthoDB" id="697094at2"/>
<dbReference type="EMBL" id="PVBS01000003">
    <property type="protein sequence ID" value="PRD52697.1"/>
    <property type="molecule type" value="Genomic_DNA"/>
</dbReference>
<keyword evidence="2" id="KW-1185">Reference proteome</keyword>
<dbReference type="SUPFAM" id="SSF63825">
    <property type="entry name" value="YWTD domain"/>
    <property type="match status" value="1"/>
</dbReference>
<dbReference type="Proteomes" id="UP000238642">
    <property type="component" value="Unassembled WGS sequence"/>
</dbReference>
<comment type="caution">
    <text evidence="1">The sequence shown here is derived from an EMBL/GenBank/DDBJ whole genome shotgun (WGS) entry which is preliminary data.</text>
</comment>
<sequence length="368" mass="40735">MYKISPIYYVFAVLTVILGFYACERDDAEPNLEMRKFTRLYVSFEEYTPGKNPPDTTVRIIYPADSSVFAFNGRHISQVQGGGPIYYESHPSVNAIFQASVNRAGTNDTSIAVLSMGSSGALNNAGLPKSRYYNNVRGMVFHERANVLYVVNGSGPDAGVYVMDRPRYANREKQPLKKLRNNSLTMWGAAYQNEKLFTSKTTATEGSPAGIYVFDNISGKEVNPQDSIGRLDYSRILEIEDATDLRGLFYDTVKNVMAVAQMGDGTPGSGRILIFENFSDLVEEEGTITPTRIITGANTGLVSPVDVVIDTRETGVYLYVADRTARKISRFLYTDNGNVAPDKVIDTSNLKDGRTPVSITLDTREHEQ</sequence>
<proteinExistence type="predicted"/>
<dbReference type="PROSITE" id="PS51257">
    <property type="entry name" value="PROKAR_LIPOPROTEIN"/>
    <property type="match status" value="1"/>
</dbReference>